<keyword evidence="2" id="KW-0378">Hydrolase</keyword>
<evidence type="ECO:0000313" key="2">
    <source>
        <dbReference type="EMBL" id="NER16608.1"/>
    </source>
</evidence>
<dbReference type="PANTHER" id="PTHR46825">
    <property type="entry name" value="D-ALANYL-D-ALANINE-CARBOXYPEPTIDASE/ENDOPEPTIDASE AMPH"/>
    <property type="match status" value="1"/>
</dbReference>
<dbReference type="GO" id="GO:0016787">
    <property type="term" value="F:hydrolase activity"/>
    <property type="evidence" value="ECO:0007669"/>
    <property type="project" value="UniProtKB-KW"/>
</dbReference>
<evidence type="ECO:0000313" key="3">
    <source>
        <dbReference type="Proteomes" id="UP000474296"/>
    </source>
</evidence>
<dbReference type="Proteomes" id="UP000474296">
    <property type="component" value="Unassembled WGS sequence"/>
</dbReference>
<gene>
    <name evidence="2" type="ORF">GWK10_05265</name>
</gene>
<dbReference type="EMBL" id="JAABOQ010000002">
    <property type="protein sequence ID" value="NER16608.1"/>
    <property type="molecule type" value="Genomic_DNA"/>
</dbReference>
<dbReference type="InterPro" id="IPR012338">
    <property type="entry name" value="Beta-lactam/transpept-like"/>
</dbReference>
<dbReference type="Gene3D" id="3.40.710.10">
    <property type="entry name" value="DD-peptidase/beta-lactamase superfamily"/>
    <property type="match status" value="1"/>
</dbReference>
<organism evidence="2 3">
    <name type="scientific">Spongiivirga citrea</name>
    <dbReference type="NCBI Taxonomy" id="1481457"/>
    <lineage>
        <taxon>Bacteria</taxon>
        <taxon>Pseudomonadati</taxon>
        <taxon>Bacteroidota</taxon>
        <taxon>Flavobacteriia</taxon>
        <taxon>Flavobacteriales</taxon>
        <taxon>Flavobacteriaceae</taxon>
        <taxon>Spongiivirga</taxon>
    </lineage>
</organism>
<dbReference type="AlphaFoldDB" id="A0A6M0CFG7"/>
<sequence length="476" mass="52760">MRTSFFFITLLLILTSCAPKSETDQELLQKKITKIENGLKPNFQITGDSIPLYNIEERMQELGIPGVSIAVLNKGEIEWAKGYGMADKAENRKVTAKTMFLAGSISKPVAALRAHQLAENNVIDLNGDINTYLKSWQIPENEFTKNEKVTTKRILNHTAGLTVWGFPGYDLGDTIPSVVDVLDGKGNTDAVRVYKEPGESWMYSGGGYTIMQLMMTDVEQKDFPELMQVNVLDPLGMTSSTFENPLPDKYHSIAATGYRSNGDEVEGKWPIYPEMAAAGLWTTPSQLILWAKEVQHISQSGEDGLLKNKTVKEMLTPGMNDHGLGPAVKEYTFGHGGADEGFRAQLVAWKDSPIAIVIMVNSDNGSIMQEILLSFVEEYKLAGIEPNIRTIMAMSEEKRIKYTGKYSFPRLGDAQISIKEDGLEVVAEFLDEPVFVVSENDSTFFDKKDGTYLKFSLEGNTVVGLSVQGYDAKKVE</sequence>
<dbReference type="InterPro" id="IPR001466">
    <property type="entry name" value="Beta-lactam-related"/>
</dbReference>
<evidence type="ECO:0000259" key="1">
    <source>
        <dbReference type="Pfam" id="PF00144"/>
    </source>
</evidence>
<dbReference type="InterPro" id="IPR050491">
    <property type="entry name" value="AmpC-like"/>
</dbReference>
<dbReference type="Pfam" id="PF00144">
    <property type="entry name" value="Beta-lactamase"/>
    <property type="match status" value="1"/>
</dbReference>
<accession>A0A6M0CFG7</accession>
<keyword evidence="3" id="KW-1185">Reference proteome</keyword>
<name>A0A6M0CFG7_9FLAO</name>
<comment type="caution">
    <text evidence="2">The sequence shown here is derived from an EMBL/GenBank/DDBJ whole genome shotgun (WGS) entry which is preliminary data.</text>
</comment>
<proteinExistence type="predicted"/>
<protein>
    <submittedName>
        <fullName evidence="2">Serine hydrolase</fullName>
    </submittedName>
</protein>
<reference evidence="2 3" key="1">
    <citation type="submission" date="2020-01" db="EMBL/GenBank/DDBJ databases">
        <title>Spongiivirga citrea KCTC 32990T.</title>
        <authorList>
            <person name="Wang G."/>
        </authorList>
    </citation>
    <scope>NUCLEOTIDE SEQUENCE [LARGE SCALE GENOMIC DNA]</scope>
    <source>
        <strain evidence="2 3">KCTC 32990</strain>
    </source>
</reference>
<dbReference type="PANTHER" id="PTHR46825:SF12">
    <property type="entry name" value="PENICILLIN-BINDING PROTEIN 4"/>
    <property type="match status" value="1"/>
</dbReference>
<dbReference type="PROSITE" id="PS51257">
    <property type="entry name" value="PROKAR_LIPOPROTEIN"/>
    <property type="match status" value="1"/>
</dbReference>
<feature type="domain" description="Beta-lactamase-related" evidence="1">
    <location>
        <begin position="55"/>
        <end position="365"/>
    </location>
</feature>
<dbReference type="SUPFAM" id="SSF56601">
    <property type="entry name" value="beta-lactamase/transpeptidase-like"/>
    <property type="match status" value="1"/>
</dbReference>
<dbReference type="RefSeq" id="WP_164029931.1">
    <property type="nucleotide sequence ID" value="NZ_JAABOQ010000002.1"/>
</dbReference>